<dbReference type="AlphaFoldDB" id="A0A1E7FRW9"/>
<dbReference type="InParanoid" id="A0A1E7FRW9"/>
<gene>
    <name evidence="1" type="ORF">FRACYDRAFT_267811</name>
</gene>
<keyword evidence="2" id="KW-1185">Reference proteome</keyword>
<dbReference type="Proteomes" id="UP000095751">
    <property type="component" value="Unassembled WGS sequence"/>
</dbReference>
<dbReference type="KEGG" id="fcy:FRACYDRAFT_267811"/>
<evidence type="ECO:0000313" key="1">
    <source>
        <dbReference type="EMBL" id="OEU20922.1"/>
    </source>
</evidence>
<sequence>MKGVQSDLKISRATSVEELMENTNNNKSSSSKNKTIYREHIAAVCVQSLMSLGWDDNRVIQIEQSSSEDDPMTTMADNKGGKVVLQKEWCVNSNILQNSLAALS</sequence>
<organism evidence="1 2">
    <name type="scientific">Fragilariopsis cylindrus CCMP1102</name>
    <dbReference type="NCBI Taxonomy" id="635003"/>
    <lineage>
        <taxon>Eukaryota</taxon>
        <taxon>Sar</taxon>
        <taxon>Stramenopiles</taxon>
        <taxon>Ochrophyta</taxon>
        <taxon>Bacillariophyta</taxon>
        <taxon>Bacillariophyceae</taxon>
        <taxon>Bacillariophycidae</taxon>
        <taxon>Bacillariales</taxon>
        <taxon>Bacillariaceae</taxon>
        <taxon>Fragilariopsis</taxon>
    </lineage>
</organism>
<accession>A0A1E7FRW9</accession>
<protein>
    <submittedName>
        <fullName evidence="1">Uncharacterized protein</fullName>
    </submittedName>
</protein>
<evidence type="ECO:0000313" key="2">
    <source>
        <dbReference type="Proteomes" id="UP000095751"/>
    </source>
</evidence>
<reference evidence="1 2" key="1">
    <citation type="submission" date="2016-09" db="EMBL/GenBank/DDBJ databases">
        <title>Extensive genetic diversity and differential bi-allelic expression allows diatom success in the polar Southern Ocean.</title>
        <authorList>
            <consortium name="DOE Joint Genome Institute"/>
            <person name="Mock T."/>
            <person name="Otillar R.P."/>
            <person name="Strauss J."/>
            <person name="Dupont C."/>
            <person name="Frickenhaus S."/>
            <person name="Maumus F."/>
            <person name="Mcmullan M."/>
            <person name="Sanges R."/>
            <person name="Schmutz J."/>
            <person name="Toseland A."/>
            <person name="Valas R."/>
            <person name="Veluchamy A."/>
            <person name="Ward B.J."/>
            <person name="Allen A."/>
            <person name="Barry K."/>
            <person name="Falciatore A."/>
            <person name="Ferrante M."/>
            <person name="Fortunato A.E."/>
            <person name="Gloeckner G."/>
            <person name="Gruber A."/>
            <person name="Hipkin R."/>
            <person name="Janech M."/>
            <person name="Kroth P."/>
            <person name="Leese F."/>
            <person name="Lindquist E."/>
            <person name="Lyon B.R."/>
            <person name="Martin J."/>
            <person name="Mayer C."/>
            <person name="Parker M."/>
            <person name="Quesneville H."/>
            <person name="Raymond J."/>
            <person name="Uhlig C."/>
            <person name="Valentin K.U."/>
            <person name="Worden A.Z."/>
            <person name="Armbrust E.V."/>
            <person name="Bowler C."/>
            <person name="Green B."/>
            <person name="Moulton V."/>
            <person name="Van Oosterhout C."/>
            <person name="Grigoriev I."/>
        </authorList>
    </citation>
    <scope>NUCLEOTIDE SEQUENCE [LARGE SCALE GENOMIC DNA]</scope>
    <source>
        <strain evidence="1 2">CCMP1102</strain>
    </source>
</reference>
<name>A0A1E7FRW9_9STRA</name>
<proteinExistence type="predicted"/>
<dbReference type="EMBL" id="KV784354">
    <property type="protein sequence ID" value="OEU20922.1"/>
    <property type="molecule type" value="Genomic_DNA"/>
</dbReference>